<dbReference type="Gene3D" id="2.30.110.10">
    <property type="entry name" value="Electron Transport, Fmn-binding Protein, Chain A"/>
    <property type="match status" value="1"/>
</dbReference>
<sequence>MTVWRPRLRVPAAETDLRRVFGGFPSGVVAVCAVGPDGEPVGMAVSSFTSVSLSPAMVSVSVTSASRTWPGLRAAGTVGISVLAEGAGTLCRALAGPAMDRFTGADWAAAESGAVFLRGAVAWLECAVAGEVAAGDHAIVLLEVRAVGDRPGERPLVFHGSRFWALAESGGRLVDRVDGDLFDELVGLAPHAGVERVLTPPAWRVREAD</sequence>
<dbReference type="RefSeq" id="WP_103563659.1">
    <property type="nucleotide sequence ID" value="NZ_MTBP01000002.1"/>
</dbReference>
<gene>
    <name evidence="4" type="primary">hsaB_3</name>
    <name evidence="4" type="ORF">BTM25_31660</name>
</gene>
<evidence type="ECO:0000313" key="5">
    <source>
        <dbReference type="Proteomes" id="UP000242367"/>
    </source>
</evidence>
<keyword evidence="4" id="KW-0503">Monooxygenase</keyword>
<dbReference type="InterPro" id="IPR012349">
    <property type="entry name" value="Split_barrel_FMN-bd"/>
</dbReference>
<dbReference type="EMBL" id="MTBP01000002">
    <property type="protein sequence ID" value="POM24537.1"/>
    <property type="molecule type" value="Genomic_DNA"/>
</dbReference>
<dbReference type="PANTHER" id="PTHR30466:SF11">
    <property type="entry name" value="FLAVIN-DEPENDENT MONOOXYGENASE, REDUCTASE SUBUNIT HSAB"/>
    <property type="match status" value="1"/>
</dbReference>
<feature type="domain" description="Flavin reductase like" evidence="3">
    <location>
        <begin position="21"/>
        <end position="165"/>
    </location>
</feature>
<protein>
    <submittedName>
        <fullName evidence="4">Flavin-dependent monooxygenase, reductase subunit HsaB</fullName>
        <ecNumber evidence="4">1.5.1.36</ecNumber>
    </submittedName>
</protein>
<evidence type="ECO:0000313" key="4">
    <source>
        <dbReference type="EMBL" id="POM24537.1"/>
    </source>
</evidence>
<dbReference type="InterPro" id="IPR002563">
    <property type="entry name" value="Flavin_Rdtase-like_dom"/>
</dbReference>
<dbReference type="GO" id="GO:0042602">
    <property type="term" value="F:riboflavin reductase (NADPH) activity"/>
    <property type="evidence" value="ECO:0007669"/>
    <property type="project" value="TreeGrafter"/>
</dbReference>
<comment type="caution">
    <text evidence="4">The sequence shown here is derived from an EMBL/GenBank/DDBJ whole genome shotgun (WGS) entry which is preliminary data.</text>
</comment>
<dbReference type="GO" id="GO:0010181">
    <property type="term" value="F:FMN binding"/>
    <property type="evidence" value="ECO:0007669"/>
    <property type="project" value="InterPro"/>
</dbReference>
<dbReference type="GO" id="GO:0036382">
    <property type="term" value="F:flavin reductase (NADH) activity"/>
    <property type="evidence" value="ECO:0007669"/>
    <property type="project" value="UniProtKB-EC"/>
</dbReference>
<comment type="similarity">
    <text evidence="1">Belongs to the non-flavoprotein flavin reductase family.</text>
</comment>
<dbReference type="GO" id="GO:0004497">
    <property type="term" value="F:monooxygenase activity"/>
    <property type="evidence" value="ECO:0007669"/>
    <property type="project" value="UniProtKB-KW"/>
</dbReference>
<organism evidence="4 5">
    <name type="scientific">Actinomadura rubteroloni</name>
    <dbReference type="NCBI Taxonomy" id="1926885"/>
    <lineage>
        <taxon>Bacteria</taxon>
        <taxon>Bacillati</taxon>
        <taxon>Actinomycetota</taxon>
        <taxon>Actinomycetes</taxon>
        <taxon>Streptosporangiales</taxon>
        <taxon>Thermomonosporaceae</taxon>
        <taxon>Actinomadura</taxon>
    </lineage>
</organism>
<dbReference type="Pfam" id="PF01613">
    <property type="entry name" value="Flavin_Reduct"/>
    <property type="match status" value="1"/>
</dbReference>
<dbReference type="InterPro" id="IPR050268">
    <property type="entry name" value="NADH-dep_flavin_reductase"/>
</dbReference>
<dbReference type="AlphaFoldDB" id="A0A2P4UHL9"/>
<keyword evidence="2 4" id="KW-0560">Oxidoreductase</keyword>
<dbReference type="PANTHER" id="PTHR30466">
    <property type="entry name" value="FLAVIN REDUCTASE"/>
    <property type="match status" value="1"/>
</dbReference>
<reference evidence="4 5" key="1">
    <citation type="journal article" date="2017" name="Chemistry">
        <title>Isolation, Biosynthesis and Chemical Modifications of Rubterolones A-F: Rare Tropolone Alkaloids from Actinomadura sp. 5-2.</title>
        <authorList>
            <person name="Guo H."/>
            <person name="Benndorf R."/>
            <person name="Leichnitz D."/>
            <person name="Klassen J.L."/>
            <person name="Vollmers J."/>
            <person name="Gorls H."/>
            <person name="Steinacker M."/>
            <person name="Weigel C."/>
            <person name="Dahse H.M."/>
            <person name="Kaster A.K."/>
            <person name="de Beer Z.W."/>
            <person name="Poulsen M."/>
            <person name="Beemelmanns C."/>
        </authorList>
    </citation>
    <scope>NUCLEOTIDE SEQUENCE [LARGE SCALE GENOMIC DNA]</scope>
    <source>
        <strain evidence="4 5">5-2</strain>
    </source>
</reference>
<dbReference type="Proteomes" id="UP000242367">
    <property type="component" value="Unassembled WGS sequence"/>
</dbReference>
<accession>A0A2P4UHL9</accession>
<dbReference type="SMART" id="SM00903">
    <property type="entry name" value="Flavin_Reduct"/>
    <property type="match status" value="1"/>
</dbReference>
<evidence type="ECO:0000256" key="2">
    <source>
        <dbReference type="ARBA" id="ARBA00023002"/>
    </source>
</evidence>
<dbReference type="SUPFAM" id="SSF50475">
    <property type="entry name" value="FMN-binding split barrel"/>
    <property type="match status" value="1"/>
</dbReference>
<dbReference type="EC" id="1.5.1.36" evidence="4"/>
<keyword evidence="5" id="KW-1185">Reference proteome</keyword>
<evidence type="ECO:0000256" key="1">
    <source>
        <dbReference type="ARBA" id="ARBA00008898"/>
    </source>
</evidence>
<proteinExistence type="inferred from homology"/>
<name>A0A2P4UHL9_9ACTN</name>
<evidence type="ECO:0000259" key="3">
    <source>
        <dbReference type="SMART" id="SM00903"/>
    </source>
</evidence>